<keyword evidence="9" id="KW-1185">Reference proteome</keyword>
<keyword evidence="1 5" id="KW-0699">rRNA-binding</keyword>
<dbReference type="InterPro" id="IPR020930">
    <property type="entry name" value="Ribosomal_uL5_bac-type"/>
</dbReference>
<dbReference type="Pfam" id="PF14693">
    <property type="entry name" value="Ribosomal_TL5_C"/>
    <property type="match status" value="1"/>
</dbReference>
<reference evidence="8 9" key="1">
    <citation type="submission" date="2018-11" db="EMBL/GenBank/DDBJ databases">
        <title>Cryobacterium sp. nov., isolated from rhizosphere soil of lettuce.</title>
        <authorList>
            <person name="Wang Y."/>
        </authorList>
    </citation>
    <scope>NUCLEOTIDE SEQUENCE [LARGE SCALE GENOMIC DNA]</scope>
    <source>
        <strain evidence="8 9">NEAU-85</strain>
    </source>
</reference>
<dbReference type="SUPFAM" id="SSF50715">
    <property type="entry name" value="Ribosomal protein L25-like"/>
    <property type="match status" value="1"/>
</dbReference>
<evidence type="ECO:0000256" key="2">
    <source>
        <dbReference type="ARBA" id="ARBA00022884"/>
    </source>
</evidence>
<dbReference type="PANTHER" id="PTHR33284:SF1">
    <property type="entry name" value="RIBOSOMAL PROTEIN L25_GLN-TRNA SYNTHETASE, ANTI-CODON-BINDING DOMAIN-CONTAINING PROTEIN"/>
    <property type="match status" value="1"/>
</dbReference>
<keyword evidence="2 5" id="KW-0694">RNA-binding</keyword>
<comment type="subunit">
    <text evidence="5">Part of the 50S ribosomal subunit; part of the 5S rRNA/L5/L18/L25 subcomplex. Contacts the 5S rRNA. Binds to the 5S rRNA independently of L5 and L18.</text>
</comment>
<dbReference type="HAMAP" id="MF_01334">
    <property type="entry name" value="Ribosomal_bL25_CTC"/>
    <property type="match status" value="1"/>
</dbReference>
<dbReference type="InterPro" id="IPR001021">
    <property type="entry name" value="Ribosomal_bL25_long"/>
</dbReference>
<comment type="caution">
    <text evidence="8">The sequence shown here is derived from an EMBL/GenBank/DDBJ whole genome shotgun (WGS) entry which is preliminary data.</text>
</comment>
<name>A0A3M8LH12_9MICO</name>
<keyword evidence="3 5" id="KW-0689">Ribosomal protein</keyword>
<dbReference type="InterPro" id="IPR037121">
    <property type="entry name" value="Ribosomal_bL25_C"/>
</dbReference>
<dbReference type="InterPro" id="IPR029751">
    <property type="entry name" value="Ribosomal_L25_dom"/>
</dbReference>
<feature type="domain" description="Large ribosomal subunit protein bL25 L25" evidence="6">
    <location>
        <begin position="10"/>
        <end position="92"/>
    </location>
</feature>
<dbReference type="CDD" id="cd00495">
    <property type="entry name" value="Ribosomal_L25_TL5_CTC"/>
    <property type="match status" value="1"/>
</dbReference>
<dbReference type="Gene3D" id="2.40.240.10">
    <property type="entry name" value="Ribosomal Protein L25, Chain P"/>
    <property type="match status" value="1"/>
</dbReference>
<evidence type="ECO:0000313" key="9">
    <source>
        <dbReference type="Proteomes" id="UP000279859"/>
    </source>
</evidence>
<sequence length="197" mass="21017">MAEESNKVVAERRENFGKGYARRLRAAGKIPAVIYGHGGDPLHVAVPAHHVALLLRKANAILEIEVDGGSHLTLVKDVQKDPVRQIIEHLDLLAVRQGEKVEVEIPVHLSGEPFSGTVALVELNTLKLEAEATHIPEFVVIDIEGAVEGTQIHAKDVVLPRGSVLADDADLLVVNIVVPAAGRGTDEESATEAPAAE</sequence>
<evidence type="ECO:0000256" key="4">
    <source>
        <dbReference type="ARBA" id="ARBA00023274"/>
    </source>
</evidence>
<accession>A0A3M8LH12</accession>
<dbReference type="Proteomes" id="UP000279859">
    <property type="component" value="Unassembled WGS sequence"/>
</dbReference>
<dbReference type="GO" id="GO:0008097">
    <property type="term" value="F:5S rRNA binding"/>
    <property type="evidence" value="ECO:0007669"/>
    <property type="project" value="InterPro"/>
</dbReference>
<evidence type="ECO:0000259" key="7">
    <source>
        <dbReference type="Pfam" id="PF14693"/>
    </source>
</evidence>
<organism evidence="8 9">
    <name type="scientific">Cryobacterium tepidiphilum</name>
    <dbReference type="NCBI Taxonomy" id="2486026"/>
    <lineage>
        <taxon>Bacteria</taxon>
        <taxon>Bacillati</taxon>
        <taxon>Actinomycetota</taxon>
        <taxon>Actinomycetes</taxon>
        <taxon>Micrococcales</taxon>
        <taxon>Microbacteriaceae</taxon>
        <taxon>Cryobacterium</taxon>
    </lineage>
</organism>
<dbReference type="EMBL" id="RDSR01000007">
    <property type="protein sequence ID" value="RNE63768.1"/>
    <property type="molecule type" value="Genomic_DNA"/>
</dbReference>
<dbReference type="NCBIfam" id="NF004131">
    <property type="entry name" value="PRK05618.2-1"/>
    <property type="match status" value="1"/>
</dbReference>
<evidence type="ECO:0000256" key="3">
    <source>
        <dbReference type="ARBA" id="ARBA00022980"/>
    </source>
</evidence>
<gene>
    <name evidence="5" type="primary">rplY</name>
    <name evidence="5" type="synonym">ctc</name>
    <name evidence="8" type="ORF">EEJ31_05925</name>
</gene>
<comment type="similarity">
    <text evidence="5">Belongs to the bacterial ribosomal protein bL25 family. CTC subfamily.</text>
</comment>
<dbReference type="InterPro" id="IPR011035">
    <property type="entry name" value="Ribosomal_bL25/Gln-tRNA_synth"/>
</dbReference>
<dbReference type="GO" id="GO:0022625">
    <property type="term" value="C:cytosolic large ribosomal subunit"/>
    <property type="evidence" value="ECO:0007669"/>
    <property type="project" value="TreeGrafter"/>
</dbReference>
<proteinExistence type="inferred from homology"/>
<dbReference type="Gene3D" id="2.170.120.20">
    <property type="entry name" value="Ribosomal protein L25, beta domain"/>
    <property type="match status" value="1"/>
</dbReference>
<feature type="domain" description="Large ribosomal subunit protein bL25 beta" evidence="7">
    <location>
        <begin position="100"/>
        <end position="179"/>
    </location>
</feature>
<evidence type="ECO:0000313" key="8">
    <source>
        <dbReference type="EMBL" id="RNE63768.1"/>
    </source>
</evidence>
<evidence type="ECO:0000256" key="1">
    <source>
        <dbReference type="ARBA" id="ARBA00022730"/>
    </source>
</evidence>
<dbReference type="GO" id="GO:0003735">
    <property type="term" value="F:structural constituent of ribosome"/>
    <property type="evidence" value="ECO:0007669"/>
    <property type="project" value="InterPro"/>
</dbReference>
<evidence type="ECO:0000259" key="6">
    <source>
        <dbReference type="Pfam" id="PF01386"/>
    </source>
</evidence>
<comment type="function">
    <text evidence="5">This is one of the proteins that binds to the 5S RNA in the ribosome where it forms part of the central protuberance.</text>
</comment>
<dbReference type="Pfam" id="PF01386">
    <property type="entry name" value="Ribosomal_L25p"/>
    <property type="match status" value="1"/>
</dbReference>
<keyword evidence="4 5" id="KW-0687">Ribonucleoprotein</keyword>
<dbReference type="InterPro" id="IPR020057">
    <property type="entry name" value="Ribosomal_bL25_b-dom"/>
</dbReference>
<dbReference type="AlphaFoldDB" id="A0A3M8LH12"/>
<dbReference type="RefSeq" id="WP_123045378.1">
    <property type="nucleotide sequence ID" value="NZ_RDSR01000007.1"/>
</dbReference>
<protein>
    <recommendedName>
        <fullName evidence="5">Large ribosomal subunit protein bL25</fullName>
    </recommendedName>
    <alternativeName>
        <fullName evidence="5">General stress protein CTC</fullName>
    </alternativeName>
</protein>
<dbReference type="PANTHER" id="PTHR33284">
    <property type="entry name" value="RIBOSOMAL PROTEIN L25/GLN-TRNA SYNTHETASE, ANTI-CODON-BINDING DOMAIN-CONTAINING PROTEIN"/>
    <property type="match status" value="1"/>
</dbReference>
<dbReference type="GO" id="GO:0006412">
    <property type="term" value="P:translation"/>
    <property type="evidence" value="ECO:0007669"/>
    <property type="project" value="UniProtKB-UniRule"/>
</dbReference>
<dbReference type="NCBIfam" id="TIGR00731">
    <property type="entry name" value="bL25_bact_ctc"/>
    <property type="match status" value="1"/>
</dbReference>
<dbReference type="InterPro" id="IPR020056">
    <property type="entry name" value="Rbsml_bL25/Gln-tRNA_synth_N"/>
</dbReference>
<dbReference type="OrthoDB" id="5242980at2"/>
<evidence type="ECO:0000256" key="5">
    <source>
        <dbReference type="HAMAP-Rule" id="MF_01334"/>
    </source>
</evidence>